<dbReference type="SUPFAM" id="SSF54556">
    <property type="entry name" value="Chitinase insertion domain"/>
    <property type="match status" value="1"/>
</dbReference>
<reference evidence="15" key="1">
    <citation type="journal article" date="2021" name="J Fungi (Basel)">
        <title>Genomic and Metabolomic Analyses of the Marine Fungus Emericellopsis cladophorae: Insights into Saltwater Adaptability Mechanisms and Its Biosynthetic Potential.</title>
        <authorList>
            <person name="Goncalves M.F.M."/>
            <person name="Hilario S."/>
            <person name="Van de Peer Y."/>
            <person name="Esteves A.C."/>
            <person name="Alves A."/>
        </authorList>
    </citation>
    <scope>NUCLEOTIDE SEQUENCE</scope>
    <source>
        <strain evidence="15">MUM 19.33</strain>
    </source>
</reference>
<evidence type="ECO:0000313" key="16">
    <source>
        <dbReference type="Proteomes" id="UP001055219"/>
    </source>
</evidence>
<evidence type="ECO:0000256" key="7">
    <source>
        <dbReference type="ARBA" id="ARBA00022801"/>
    </source>
</evidence>
<protein>
    <recommendedName>
        <fullName evidence="4">chitinase</fullName>
        <ecNumber evidence="4">3.2.1.14</ecNumber>
    </recommendedName>
</protein>
<keyword evidence="5" id="KW-0964">Secreted</keyword>
<evidence type="ECO:0000256" key="2">
    <source>
        <dbReference type="ARBA" id="ARBA00004613"/>
    </source>
</evidence>
<dbReference type="Pfam" id="PF00704">
    <property type="entry name" value="Glyco_hydro_18"/>
    <property type="match status" value="1"/>
</dbReference>
<organism evidence="15 16">
    <name type="scientific">Emericellopsis cladophorae</name>
    <dbReference type="NCBI Taxonomy" id="2686198"/>
    <lineage>
        <taxon>Eukaryota</taxon>
        <taxon>Fungi</taxon>
        <taxon>Dikarya</taxon>
        <taxon>Ascomycota</taxon>
        <taxon>Pezizomycotina</taxon>
        <taxon>Sordariomycetes</taxon>
        <taxon>Hypocreomycetidae</taxon>
        <taxon>Hypocreales</taxon>
        <taxon>Bionectriaceae</taxon>
        <taxon>Emericellopsis</taxon>
    </lineage>
</organism>
<keyword evidence="9" id="KW-0119">Carbohydrate metabolism</keyword>
<proteinExistence type="inferred from homology"/>
<dbReference type="InterPro" id="IPR017853">
    <property type="entry name" value="GH"/>
</dbReference>
<evidence type="ECO:0000256" key="4">
    <source>
        <dbReference type="ARBA" id="ARBA00012729"/>
    </source>
</evidence>
<dbReference type="PANTHER" id="PTHR11177">
    <property type="entry name" value="CHITINASE"/>
    <property type="match status" value="1"/>
</dbReference>
<evidence type="ECO:0000256" key="6">
    <source>
        <dbReference type="ARBA" id="ARBA00022729"/>
    </source>
</evidence>
<dbReference type="FunFam" id="3.10.50.10:FF:000005">
    <property type="entry name" value="Endochitinase B1"/>
    <property type="match status" value="1"/>
</dbReference>
<keyword evidence="16" id="KW-1185">Reference proteome</keyword>
<dbReference type="PROSITE" id="PS51910">
    <property type="entry name" value="GH18_2"/>
    <property type="match status" value="1"/>
</dbReference>
<evidence type="ECO:0000256" key="11">
    <source>
        <dbReference type="ARBA" id="ARBA00023326"/>
    </source>
</evidence>
<dbReference type="SMART" id="SM00636">
    <property type="entry name" value="Glyco_18"/>
    <property type="match status" value="1"/>
</dbReference>
<dbReference type="OrthoDB" id="76388at2759"/>
<evidence type="ECO:0000256" key="8">
    <source>
        <dbReference type="ARBA" id="ARBA00023024"/>
    </source>
</evidence>
<dbReference type="GO" id="GO:0000272">
    <property type="term" value="P:polysaccharide catabolic process"/>
    <property type="evidence" value="ECO:0007669"/>
    <property type="project" value="UniProtKB-KW"/>
</dbReference>
<evidence type="ECO:0000256" key="13">
    <source>
        <dbReference type="SAM" id="SignalP"/>
    </source>
</evidence>
<keyword evidence="11" id="KW-0624">Polysaccharide degradation</keyword>
<evidence type="ECO:0000256" key="5">
    <source>
        <dbReference type="ARBA" id="ARBA00022525"/>
    </source>
</evidence>
<comment type="similarity">
    <text evidence="3">Belongs to the glycosyl hydrolase 18 family. Chitinase class V subfamily.</text>
</comment>
<dbReference type="InterPro" id="IPR001223">
    <property type="entry name" value="Glyco_hydro18_cat"/>
</dbReference>
<dbReference type="AlphaFoldDB" id="A0A9P9XZH3"/>
<evidence type="ECO:0000256" key="10">
    <source>
        <dbReference type="ARBA" id="ARBA00023295"/>
    </source>
</evidence>
<evidence type="ECO:0000256" key="1">
    <source>
        <dbReference type="ARBA" id="ARBA00000822"/>
    </source>
</evidence>
<comment type="caution">
    <text evidence="15">The sequence shown here is derived from an EMBL/GenBank/DDBJ whole genome shotgun (WGS) entry which is preliminary data.</text>
</comment>
<dbReference type="InterPro" id="IPR050314">
    <property type="entry name" value="Glycosyl_Hydrlase_18"/>
</dbReference>
<gene>
    <name evidence="15" type="ORF">J7T54_005417</name>
</gene>
<keyword evidence="7 12" id="KW-0378">Hydrolase</keyword>
<comment type="subcellular location">
    <subcellularLocation>
        <location evidence="2">Secreted</location>
    </subcellularLocation>
</comment>
<dbReference type="InterPro" id="IPR001579">
    <property type="entry name" value="Glyco_hydro_18_chit_AS"/>
</dbReference>
<feature type="domain" description="GH18" evidence="14">
    <location>
        <begin position="43"/>
        <end position="406"/>
    </location>
</feature>
<feature type="signal peptide" evidence="13">
    <location>
        <begin position="1"/>
        <end position="20"/>
    </location>
</feature>
<keyword evidence="10 12" id="KW-0326">Glycosidase</keyword>
<evidence type="ECO:0000256" key="9">
    <source>
        <dbReference type="ARBA" id="ARBA00023277"/>
    </source>
</evidence>
<accession>A0A9P9XZH3</accession>
<dbReference type="FunFam" id="3.20.20.80:FF:000075">
    <property type="entry name" value="Sporulation-specific chitinase"/>
    <property type="match status" value="1"/>
</dbReference>
<dbReference type="GO" id="GO:0008843">
    <property type="term" value="F:endochitinase activity"/>
    <property type="evidence" value="ECO:0007669"/>
    <property type="project" value="UniProtKB-EC"/>
</dbReference>
<dbReference type="PANTHER" id="PTHR11177:SF365">
    <property type="entry name" value="ENDOCHITINASE B"/>
    <property type="match status" value="1"/>
</dbReference>
<dbReference type="GO" id="GO:0006032">
    <property type="term" value="P:chitin catabolic process"/>
    <property type="evidence" value="ECO:0007669"/>
    <property type="project" value="UniProtKB-KW"/>
</dbReference>
<dbReference type="RefSeq" id="XP_051361171.1">
    <property type="nucleotide sequence ID" value="XM_051507635.1"/>
</dbReference>
<dbReference type="InterPro" id="IPR011583">
    <property type="entry name" value="Chitinase_II/V-like_cat"/>
</dbReference>
<dbReference type="InterPro" id="IPR029070">
    <property type="entry name" value="Chitinase_insertion_sf"/>
</dbReference>
<dbReference type="GO" id="GO:0008061">
    <property type="term" value="F:chitin binding"/>
    <property type="evidence" value="ECO:0007669"/>
    <property type="project" value="InterPro"/>
</dbReference>
<dbReference type="Gene3D" id="3.20.20.80">
    <property type="entry name" value="Glycosidases"/>
    <property type="match status" value="1"/>
</dbReference>
<feature type="chain" id="PRO_5040473641" description="chitinase" evidence="13">
    <location>
        <begin position="21"/>
        <end position="428"/>
    </location>
</feature>
<evidence type="ECO:0000256" key="12">
    <source>
        <dbReference type="RuleBase" id="RU000489"/>
    </source>
</evidence>
<evidence type="ECO:0000259" key="14">
    <source>
        <dbReference type="PROSITE" id="PS51910"/>
    </source>
</evidence>
<dbReference type="Gene3D" id="3.10.50.10">
    <property type="match status" value="1"/>
</dbReference>
<dbReference type="CDD" id="cd06548">
    <property type="entry name" value="GH18_chitinase"/>
    <property type="match status" value="1"/>
</dbReference>
<keyword evidence="6 13" id="KW-0732">Signal</keyword>
<reference evidence="15" key="2">
    <citation type="submission" date="2022-07" db="EMBL/GenBank/DDBJ databases">
        <authorList>
            <person name="Goncalves M.F.M."/>
            <person name="Hilario S."/>
            <person name="Van De Peer Y."/>
            <person name="Esteves A.C."/>
            <person name="Alves A."/>
        </authorList>
    </citation>
    <scope>NUCLEOTIDE SEQUENCE</scope>
    <source>
        <strain evidence="15">MUM 19.33</strain>
    </source>
</reference>
<evidence type="ECO:0000313" key="15">
    <source>
        <dbReference type="EMBL" id="KAI6780315.1"/>
    </source>
</evidence>
<dbReference type="GeneID" id="75831901"/>
<keyword evidence="8" id="KW-0146">Chitin degradation</keyword>
<name>A0A9P9XZH3_9HYPO</name>
<comment type="catalytic activity">
    <reaction evidence="1">
        <text>Random endo-hydrolysis of N-acetyl-beta-D-glucosaminide (1-&gt;4)-beta-linkages in chitin and chitodextrins.</text>
        <dbReference type="EC" id="3.2.1.14"/>
    </reaction>
</comment>
<dbReference type="Proteomes" id="UP001055219">
    <property type="component" value="Unassembled WGS sequence"/>
</dbReference>
<evidence type="ECO:0000256" key="3">
    <source>
        <dbReference type="ARBA" id="ARBA00008682"/>
    </source>
</evidence>
<dbReference type="SUPFAM" id="SSF51445">
    <property type="entry name" value="(Trans)glycosidases"/>
    <property type="match status" value="1"/>
</dbReference>
<dbReference type="EC" id="3.2.1.14" evidence="4"/>
<dbReference type="GO" id="GO:0005576">
    <property type="term" value="C:extracellular region"/>
    <property type="evidence" value="ECO:0007669"/>
    <property type="project" value="UniProtKB-SubCell"/>
</dbReference>
<dbReference type="PROSITE" id="PS01095">
    <property type="entry name" value="GH18_1"/>
    <property type="match status" value="1"/>
</dbReference>
<dbReference type="EMBL" id="JAGIXG020000034">
    <property type="protein sequence ID" value="KAI6780315.1"/>
    <property type="molecule type" value="Genomic_DNA"/>
</dbReference>
<sequence length="428" mass="47307">MLFSLHQTLALLATVRVAVGLAHPVHNISLDASLDHSKRGTGYINAVYFTNWGIYGRNYQPADLPAQDITHVLYSFMNLDRSGRVFSGDIYADLQKHYPGDSWTESGHNAYGAVKQLFKVKKANRNVKVMLSIGGWTWSSNFPTAAATAASRANFAKCAVTLMKDWGFDGIDVDWEYPTTSTEANNMVLLLKRVRQELNSYAARYTPGHHFELSIAAPAGPQQFNKLKLRELGQVVDNINLMAYDYSGSWDGVAGHQANIWATKGTDKATPFNTRAAVDAYVGAGVPSYKIILGMPIYGRAFTNTHGPGSSFSGVGPGSWENGIWDYKDLPFPGSQRHYNKLLGATWTYDPKSRTMISYDTPAVVRQKVRFEKRRGLGGSMFWEASADKKGAESLILTAKNSMGSLARKQNCLSYPNSIYDNIRTGRV</sequence>